<organism evidence="3">
    <name type="scientific">Lepeophtheirus salmonis</name>
    <name type="common">Salmon louse</name>
    <name type="synonym">Caligus salmonis</name>
    <dbReference type="NCBI Taxonomy" id="72036"/>
    <lineage>
        <taxon>Eukaryota</taxon>
        <taxon>Metazoa</taxon>
        <taxon>Ecdysozoa</taxon>
        <taxon>Arthropoda</taxon>
        <taxon>Crustacea</taxon>
        <taxon>Multicrustacea</taxon>
        <taxon>Hexanauplia</taxon>
        <taxon>Copepoda</taxon>
        <taxon>Siphonostomatoida</taxon>
        <taxon>Caligidae</taxon>
        <taxon>Lepeophtheirus</taxon>
    </lineage>
</organism>
<protein>
    <submittedName>
        <fullName evidence="3">Uncharacterized protein K02A2.6like [Amphimedon queenslandica]</fullName>
    </submittedName>
</protein>
<dbReference type="InterPro" id="IPR050951">
    <property type="entry name" value="Retrovirus_Pol_polyprotein"/>
</dbReference>
<dbReference type="PANTHER" id="PTHR37984">
    <property type="entry name" value="PROTEIN CBG26694"/>
    <property type="match status" value="1"/>
</dbReference>
<sequence length="76" mass="8272">MFYNPNLPLILATNSSPLGLDAILSQVDKEGECPVVFASRKLSQAERNYSQIDKEAASNNAASWAGILSFEQITNL</sequence>
<dbReference type="AlphaFoldDB" id="A0A0K2VD79"/>
<dbReference type="InterPro" id="IPR043502">
    <property type="entry name" value="DNA/RNA_pol_sf"/>
</dbReference>
<dbReference type="PANTHER" id="PTHR37984:SF5">
    <property type="entry name" value="PROTEIN NYNRIN-LIKE"/>
    <property type="match status" value="1"/>
</dbReference>
<dbReference type="GO" id="GO:0071897">
    <property type="term" value="P:DNA biosynthetic process"/>
    <property type="evidence" value="ECO:0007669"/>
    <property type="project" value="UniProtKB-ARBA"/>
</dbReference>
<accession>A0A0K2VD79</accession>
<keyword evidence="1" id="KW-0511">Multifunctional enzyme</keyword>
<evidence type="ECO:0000259" key="2">
    <source>
        <dbReference type="Pfam" id="PF17919"/>
    </source>
</evidence>
<evidence type="ECO:0000256" key="1">
    <source>
        <dbReference type="ARBA" id="ARBA00023268"/>
    </source>
</evidence>
<feature type="domain" description="Reverse transcriptase/retrotransposon-derived protein RNase H-like" evidence="2">
    <location>
        <begin position="2"/>
        <end position="58"/>
    </location>
</feature>
<dbReference type="Pfam" id="PF17919">
    <property type="entry name" value="RT_RNaseH_2"/>
    <property type="match status" value="1"/>
</dbReference>
<proteinExistence type="predicted"/>
<dbReference type="SUPFAM" id="SSF56672">
    <property type="entry name" value="DNA/RNA polymerases"/>
    <property type="match status" value="1"/>
</dbReference>
<dbReference type="InterPro" id="IPR041577">
    <property type="entry name" value="RT_RNaseH_2"/>
</dbReference>
<name>A0A0K2VD79_LEPSM</name>
<dbReference type="EMBL" id="HACA01031122">
    <property type="protein sequence ID" value="CDW48483.1"/>
    <property type="molecule type" value="Transcribed_RNA"/>
</dbReference>
<evidence type="ECO:0000313" key="3">
    <source>
        <dbReference type="EMBL" id="CDW48483.1"/>
    </source>
</evidence>
<reference evidence="3" key="1">
    <citation type="submission" date="2014-05" db="EMBL/GenBank/DDBJ databases">
        <authorList>
            <person name="Chronopoulou M."/>
        </authorList>
    </citation>
    <scope>NUCLEOTIDE SEQUENCE</scope>
    <source>
        <tissue evidence="3">Whole organism</tissue>
    </source>
</reference>
<dbReference type="GO" id="GO:0003824">
    <property type="term" value="F:catalytic activity"/>
    <property type="evidence" value="ECO:0007669"/>
    <property type="project" value="UniProtKB-KW"/>
</dbReference>